<dbReference type="RefSeq" id="WP_073588428.1">
    <property type="nucleotide sequence ID" value="NZ_FRFD01000005.1"/>
</dbReference>
<gene>
    <name evidence="1" type="ORF">SAMN02745217_01700</name>
</gene>
<evidence type="ECO:0000313" key="2">
    <source>
        <dbReference type="Proteomes" id="UP000184612"/>
    </source>
</evidence>
<sequence>MAEKTSNYNLEKQQLNDYVDIEGLNENFDIIDEQIKNVSNKADQAFQSASNGKSAIKTAITGVDPKVTVPTDATFSQLATAIGQIKTGVDTEDATAKAEQILAGMTAYVKGAKVTGTMPDCSGASQANYTATDMYSANTQILLKPPVGYYNPNGDHNNPTQLSGWVYAADSNFVSDNIKAGKSIFGVSGKSSVVDTADATATAPNILSGNTAYVNGNKITGIMPNNDTRANWAAKDVYTSGGTVYLKPQPGCYNPGGSSSDGSSIGGWVSAYSSGLFSGNILSGKSIFGVVGTAIEGKRWASGTVNIQPGGTFITSSGLSVTSVFVEVSGLNFKPSIIITWPYKCNPTNFTIYNSNDESYLGVPLIMTIATQLTYNYIDTPTNSAGRHFRLTGNAYVANTGFKLPVFDGLYDRHNWIAYE</sequence>
<evidence type="ECO:0008006" key="3">
    <source>
        <dbReference type="Google" id="ProtNLM"/>
    </source>
</evidence>
<dbReference type="OrthoDB" id="564699at2"/>
<keyword evidence="2" id="KW-1185">Reference proteome</keyword>
<name>A0A1M7Y6L5_9FIRM</name>
<dbReference type="Proteomes" id="UP000184612">
    <property type="component" value="Unassembled WGS sequence"/>
</dbReference>
<protein>
    <recommendedName>
        <fullName evidence="3">Phage tail fibre repeat-containing protein</fullName>
    </recommendedName>
</protein>
<dbReference type="EMBL" id="FRFD01000005">
    <property type="protein sequence ID" value="SHO48158.1"/>
    <property type="molecule type" value="Genomic_DNA"/>
</dbReference>
<reference evidence="1 2" key="1">
    <citation type="submission" date="2016-12" db="EMBL/GenBank/DDBJ databases">
        <authorList>
            <person name="Song W.-J."/>
            <person name="Kurnit D.M."/>
        </authorList>
    </citation>
    <scope>NUCLEOTIDE SEQUENCE [LARGE SCALE GENOMIC DNA]</scope>
    <source>
        <strain evidence="1 2">DSM 12503</strain>
    </source>
</reference>
<proteinExistence type="predicted"/>
<accession>A0A1M7Y6L5</accession>
<dbReference type="AlphaFoldDB" id="A0A1M7Y6L5"/>
<organism evidence="1 2">
    <name type="scientific">Anaerocolumna xylanovorans DSM 12503</name>
    <dbReference type="NCBI Taxonomy" id="1121345"/>
    <lineage>
        <taxon>Bacteria</taxon>
        <taxon>Bacillati</taxon>
        <taxon>Bacillota</taxon>
        <taxon>Clostridia</taxon>
        <taxon>Lachnospirales</taxon>
        <taxon>Lachnospiraceae</taxon>
        <taxon>Anaerocolumna</taxon>
    </lineage>
</organism>
<evidence type="ECO:0000313" key="1">
    <source>
        <dbReference type="EMBL" id="SHO48158.1"/>
    </source>
</evidence>
<dbReference type="STRING" id="1121345.SAMN02745217_01700"/>